<dbReference type="SUPFAM" id="SSF53448">
    <property type="entry name" value="Nucleotide-diphospho-sugar transferases"/>
    <property type="match status" value="1"/>
</dbReference>
<feature type="region of interest" description="Disordered" evidence="19">
    <location>
        <begin position="1"/>
        <end position="21"/>
    </location>
</feature>
<sequence length="541" mass="57665">MKRASLSSYRDAGSAEMRDRPTGPGGVGVIIMAAGLGKRMQSKVVKVLHPVAGRPMVLYALDLGRRFGDQGVAVVIGHQGDQVRALLETQAKGSLGQPRLHIVAQEKQLGTGDAVRQARPVFVSDRANTPSTFLILNGDTPLLTEETVEELLRVHRQDGATVTLLTAVLDDPTGYGRVVRALFERGATHLRNQAVLRIVEDRDATPEEAALREINVGTYVVDGSFLFDALDQLRPQNAQGEYYLTDIVGLAVAQGRPVAAVPLQQAVEGLGVNTRAQLAEAERTIRERIRDKWLAAGVTMKDPATTWIDTDVKLGRDTVLYPHVTLEGGTTVGEDTVIHSGTRITDCTIGSGVEILDHCVLRESQVEDGAHLGPFAHLRPGTVVGRQAKVGNFVEMKKAELGEGSKANHLSYLGDAVIGKGVNIGAGTITCNYDGVKKYRTVIEDGVFVGSDTQLVAPVKIGRGALIAAGTTVTQDVPPNALAIGRASQVNRPEWAVKRRMLAEGKAVNGAGPSLSGSGSTPHRAKSHASKSQASKSVKRR</sequence>
<dbReference type="GO" id="GO:0019134">
    <property type="term" value="F:glucosamine-1-phosphate N-acetyltransferase activity"/>
    <property type="evidence" value="ECO:0007669"/>
    <property type="project" value="UniProtKB-UniRule"/>
</dbReference>
<comment type="cofactor">
    <cofactor evidence="18">
        <name>Mg(2+)</name>
        <dbReference type="ChEBI" id="CHEBI:18420"/>
    </cofactor>
    <text evidence="18">Binds 1 Mg(2+) ion per subunit.</text>
</comment>
<evidence type="ECO:0000256" key="17">
    <source>
        <dbReference type="ARBA" id="ARBA00049628"/>
    </source>
</evidence>
<evidence type="ECO:0000256" key="16">
    <source>
        <dbReference type="ARBA" id="ARBA00048493"/>
    </source>
</evidence>
<dbReference type="HAMAP" id="MF_01631">
    <property type="entry name" value="GlmU"/>
    <property type="match status" value="1"/>
</dbReference>
<evidence type="ECO:0000256" key="19">
    <source>
        <dbReference type="SAM" id="MobiDB-lite"/>
    </source>
</evidence>
<dbReference type="GO" id="GO:0000902">
    <property type="term" value="P:cell morphogenesis"/>
    <property type="evidence" value="ECO:0007669"/>
    <property type="project" value="UniProtKB-UniRule"/>
</dbReference>
<name>A0AA86N0T9_9BACT</name>
<comment type="similarity">
    <text evidence="2 18">In the C-terminal section; belongs to the transferase hexapeptide repeat family.</text>
</comment>
<comment type="pathway">
    <text evidence="18">Bacterial outer membrane biogenesis; LPS lipid A biosynthesis.</text>
</comment>
<feature type="region of interest" description="N-acetyltransferase" evidence="18">
    <location>
        <begin position="297"/>
        <end position="541"/>
    </location>
</feature>
<gene>
    <name evidence="18" type="primary">glmU</name>
    <name evidence="21" type="ORF">DNFV4_03037</name>
</gene>
<reference evidence="21" key="1">
    <citation type="submission" date="2022-10" db="EMBL/GenBank/DDBJ databases">
        <authorList>
            <person name="Koch H."/>
        </authorList>
    </citation>
    <scope>NUCLEOTIDE SEQUENCE</scope>
    <source>
        <strain evidence="21">DNF</strain>
    </source>
</reference>
<dbReference type="Gene3D" id="2.160.10.10">
    <property type="entry name" value="Hexapeptide repeat proteins"/>
    <property type="match status" value="1"/>
</dbReference>
<feature type="binding site" evidence="18">
    <location>
        <position position="105"/>
    </location>
    <ligand>
        <name>UDP-N-acetyl-alpha-D-glucosamine</name>
        <dbReference type="ChEBI" id="CHEBI:57705"/>
    </ligand>
</feature>
<dbReference type="GO" id="GO:0071555">
    <property type="term" value="P:cell wall organization"/>
    <property type="evidence" value="ECO:0007669"/>
    <property type="project" value="UniProtKB-KW"/>
</dbReference>
<dbReference type="PANTHER" id="PTHR43584">
    <property type="entry name" value="NUCLEOTIDYL TRANSFERASE"/>
    <property type="match status" value="1"/>
</dbReference>
<dbReference type="InterPro" id="IPR018357">
    <property type="entry name" value="Hexapep_transf_CS"/>
</dbReference>
<keyword evidence="13 18" id="KW-0012">Acyltransferase</keyword>
<feature type="binding site" evidence="18">
    <location>
        <begin position="110"/>
        <end position="111"/>
    </location>
    <ligand>
        <name>UDP-N-acetyl-alpha-D-glucosamine</name>
        <dbReference type="ChEBI" id="CHEBI:57705"/>
    </ligand>
</feature>
<evidence type="ECO:0000256" key="12">
    <source>
        <dbReference type="ARBA" id="ARBA00023268"/>
    </source>
</evidence>
<comment type="caution">
    <text evidence="18">Lacks conserved residue(s) required for the propagation of feature annotation.</text>
</comment>
<dbReference type="CDD" id="cd02540">
    <property type="entry name" value="GT2_GlmU_N_bac"/>
    <property type="match status" value="1"/>
</dbReference>
<feature type="active site" description="Proton acceptor" evidence="18">
    <location>
        <position position="409"/>
    </location>
</feature>
<evidence type="ECO:0000256" key="11">
    <source>
        <dbReference type="ARBA" id="ARBA00022984"/>
    </source>
</evidence>
<keyword evidence="22" id="KW-1185">Reference proteome</keyword>
<evidence type="ECO:0000256" key="18">
    <source>
        <dbReference type="HAMAP-Rule" id="MF_01631"/>
    </source>
</evidence>
<dbReference type="EC" id="2.3.1.157" evidence="18"/>
<dbReference type="InterPro" id="IPR029044">
    <property type="entry name" value="Nucleotide-diphossugar_trans"/>
</dbReference>
<dbReference type="Pfam" id="PF12804">
    <property type="entry name" value="NTP_transf_3"/>
    <property type="match status" value="1"/>
</dbReference>
<evidence type="ECO:0000256" key="2">
    <source>
        <dbReference type="ARBA" id="ARBA00007707"/>
    </source>
</evidence>
<dbReference type="PROSITE" id="PS00101">
    <property type="entry name" value="HEXAPEP_TRANSFERASES"/>
    <property type="match status" value="1"/>
</dbReference>
<dbReference type="PANTHER" id="PTHR43584:SF3">
    <property type="entry name" value="BIFUNCTIONAL PROTEIN GLMU"/>
    <property type="match status" value="1"/>
</dbReference>
<dbReference type="Gene3D" id="3.90.550.10">
    <property type="entry name" value="Spore Coat Polysaccharide Biosynthesis Protein SpsA, Chain A"/>
    <property type="match status" value="1"/>
</dbReference>
<dbReference type="GO" id="GO:0008360">
    <property type="term" value="P:regulation of cell shape"/>
    <property type="evidence" value="ECO:0007669"/>
    <property type="project" value="UniProtKB-KW"/>
</dbReference>
<dbReference type="EMBL" id="OX365700">
    <property type="protein sequence ID" value="CAI4032607.1"/>
    <property type="molecule type" value="Genomic_DNA"/>
</dbReference>
<dbReference type="GO" id="GO:0009245">
    <property type="term" value="P:lipid A biosynthetic process"/>
    <property type="evidence" value="ECO:0007669"/>
    <property type="project" value="UniProtKB-UniRule"/>
</dbReference>
<evidence type="ECO:0000313" key="21">
    <source>
        <dbReference type="EMBL" id="CAI4032607.1"/>
    </source>
</evidence>
<feature type="binding site" evidence="18">
    <location>
        <position position="412"/>
    </location>
    <ligand>
        <name>UDP-N-acetyl-alpha-D-glucosamine</name>
        <dbReference type="ChEBI" id="CHEBI:57705"/>
    </ligand>
</feature>
<feature type="binding site" evidence="18">
    <location>
        <position position="200"/>
    </location>
    <ligand>
        <name>UDP-N-acetyl-alpha-D-glucosamine</name>
        <dbReference type="ChEBI" id="CHEBI:57705"/>
    </ligand>
</feature>
<keyword evidence="12 18" id="KW-0511">Multifunctional enzyme</keyword>
<evidence type="ECO:0000256" key="4">
    <source>
        <dbReference type="ARBA" id="ARBA00022490"/>
    </source>
</evidence>
<comment type="pathway">
    <text evidence="18">Nucleotide-sugar biosynthesis; UDP-N-acetyl-alpha-D-glucosamine biosynthesis; N-acetyl-alpha-D-glucosamine 1-phosphate from alpha-D-glucosamine 6-phosphate (route II): step 2/2.</text>
</comment>
<feature type="binding site" evidence="18">
    <location>
        <position position="46"/>
    </location>
    <ligand>
        <name>UDP-N-acetyl-alpha-D-glucosamine</name>
        <dbReference type="ChEBI" id="CHEBI:57705"/>
    </ligand>
</feature>
<feature type="binding site" evidence="18">
    <location>
        <begin position="432"/>
        <end position="433"/>
    </location>
    <ligand>
        <name>acetyl-CoA</name>
        <dbReference type="ChEBI" id="CHEBI:57288"/>
    </ligand>
</feature>
<dbReference type="InterPro" id="IPR050065">
    <property type="entry name" value="GlmU-like"/>
</dbReference>
<accession>A0AA86N0T9</accession>
<feature type="region of interest" description="Disordered" evidence="19">
    <location>
        <begin position="507"/>
        <end position="541"/>
    </location>
</feature>
<keyword evidence="4 18" id="KW-0963">Cytoplasm</keyword>
<evidence type="ECO:0000256" key="15">
    <source>
        <dbReference type="ARBA" id="ARBA00048247"/>
    </source>
</evidence>
<evidence type="ECO:0000256" key="10">
    <source>
        <dbReference type="ARBA" id="ARBA00022960"/>
    </source>
</evidence>
<dbReference type="GO" id="GO:0000287">
    <property type="term" value="F:magnesium ion binding"/>
    <property type="evidence" value="ECO:0007669"/>
    <property type="project" value="UniProtKB-UniRule"/>
</dbReference>
<dbReference type="InterPro" id="IPR005882">
    <property type="entry name" value="Bifunctional_GlmU"/>
</dbReference>
<dbReference type="InterPro" id="IPR025877">
    <property type="entry name" value="MobA-like_NTP_Trfase"/>
</dbReference>
<feature type="binding site" evidence="18">
    <location>
        <position position="423"/>
    </location>
    <ligand>
        <name>UDP-N-acetyl-alpha-D-glucosamine</name>
        <dbReference type="ChEBI" id="CHEBI:57705"/>
    </ligand>
</feature>
<keyword evidence="8 18" id="KW-0677">Repeat</keyword>
<evidence type="ECO:0000313" key="22">
    <source>
        <dbReference type="Proteomes" id="UP001179121"/>
    </source>
</evidence>
<evidence type="ECO:0000256" key="13">
    <source>
        <dbReference type="ARBA" id="ARBA00023315"/>
    </source>
</evidence>
<dbReference type="GO" id="GO:0006048">
    <property type="term" value="P:UDP-N-acetylglucosamine biosynthetic process"/>
    <property type="evidence" value="ECO:0007669"/>
    <property type="project" value="InterPro"/>
</dbReference>
<feature type="binding site" evidence="18">
    <location>
        <position position="139"/>
    </location>
    <ligand>
        <name>Mg(2+)</name>
        <dbReference type="ChEBI" id="CHEBI:18420"/>
    </ligand>
</feature>
<dbReference type="GO" id="GO:0009252">
    <property type="term" value="P:peptidoglycan biosynthetic process"/>
    <property type="evidence" value="ECO:0007669"/>
    <property type="project" value="UniProtKB-UniRule"/>
</dbReference>
<evidence type="ECO:0000256" key="6">
    <source>
        <dbReference type="ARBA" id="ARBA00022695"/>
    </source>
</evidence>
<dbReference type="GO" id="GO:0003977">
    <property type="term" value="F:UDP-N-acetylglucosamine diphosphorylase activity"/>
    <property type="evidence" value="ECO:0007669"/>
    <property type="project" value="UniProtKB-UniRule"/>
</dbReference>
<feature type="domain" description="MobA-like NTP transferase" evidence="20">
    <location>
        <begin position="29"/>
        <end position="185"/>
    </location>
</feature>
<feature type="binding site" evidence="18">
    <location>
        <position position="273"/>
    </location>
    <ligand>
        <name>Mg(2+)</name>
        <dbReference type="ChEBI" id="CHEBI:18420"/>
    </ligand>
</feature>
<evidence type="ECO:0000256" key="14">
    <source>
        <dbReference type="ARBA" id="ARBA00023316"/>
    </source>
</evidence>
<comment type="pathway">
    <text evidence="18">Nucleotide-sugar biosynthesis; UDP-N-acetyl-alpha-D-glucosamine biosynthesis; UDP-N-acetyl-alpha-D-glucosamine from N-acetyl-alpha-D-glucosamine 1-phosphate: step 1/1.</text>
</comment>
<evidence type="ECO:0000256" key="3">
    <source>
        <dbReference type="ARBA" id="ARBA00007947"/>
    </source>
</evidence>
<feature type="region of interest" description="Pyrophosphorylase" evidence="18">
    <location>
        <begin position="1"/>
        <end position="275"/>
    </location>
</feature>
<feature type="compositionally biased region" description="Low complexity" evidence="19">
    <location>
        <begin position="530"/>
        <end position="541"/>
    </location>
</feature>
<comment type="function">
    <text evidence="17 18">Catalyzes the last two sequential reactions in the de novo biosynthetic pathway for UDP-N-acetylglucosamine (UDP-GlcNAc). The C-terminal domain catalyzes the transfer of acetyl group from acetyl coenzyme A to glucosamine-1-phosphate (GlcN-1-P) to produce N-acetylglucosamine-1-phosphate (GlcNAc-1-P), which is converted into UDP-GlcNAc by the transfer of uridine 5-monophosphate (from uridine 5-triphosphate), a reaction catalyzed by the N-terminal domain.</text>
</comment>
<dbReference type="GO" id="GO:0016020">
    <property type="term" value="C:membrane"/>
    <property type="evidence" value="ECO:0007669"/>
    <property type="project" value="GOC"/>
</dbReference>
<evidence type="ECO:0000256" key="7">
    <source>
        <dbReference type="ARBA" id="ARBA00022723"/>
    </source>
</evidence>
<keyword evidence="10 18" id="KW-0133">Cell shape</keyword>
<dbReference type="NCBIfam" id="TIGR01173">
    <property type="entry name" value="glmU"/>
    <property type="match status" value="1"/>
</dbReference>
<feature type="binding site" evidence="18">
    <location>
        <position position="273"/>
    </location>
    <ligand>
        <name>UDP-N-acetyl-alpha-D-glucosamine</name>
        <dbReference type="ChEBI" id="CHEBI:57705"/>
    </ligand>
</feature>
<dbReference type="InterPro" id="IPR038009">
    <property type="entry name" value="GlmU_C_LbH"/>
</dbReference>
<evidence type="ECO:0000259" key="20">
    <source>
        <dbReference type="Pfam" id="PF12804"/>
    </source>
</evidence>
<dbReference type="InterPro" id="IPR011004">
    <property type="entry name" value="Trimer_LpxA-like_sf"/>
</dbReference>
<comment type="subcellular location">
    <subcellularLocation>
        <location evidence="1 18">Cytoplasm</location>
    </subcellularLocation>
</comment>
<feature type="binding site" evidence="18">
    <location>
        <position position="176"/>
    </location>
    <ligand>
        <name>UDP-N-acetyl-alpha-D-glucosamine</name>
        <dbReference type="ChEBI" id="CHEBI:57705"/>
    </ligand>
</feature>
<keyword evidence="7 18" id="KW-0479">Metal-binding</keyword>
<feature type="binding site" evidence="18">
    <location>
        <position position="426"/>
    </location>
    <ligand>
        <name>acetyl-CoA</name>
        <dbReference type="ChEBI" id="CHEBI:57288"/>
    </ligand>
</feature>
<comment type="similarity">
    <text evidence="3 18">In the N-terminal section; belongs to the N-acetylglucosamine-1-phosphate uridyltransferase family.</text>
</comment>
<feature type="binding site" evidence="18">
    <location>
        <position position="379"/>
    </location>
    <ligand>
        <name>UDP-N-acetyl-alpha-D-glucosamine</name>
        <dbReference type="ChEBI" id="CHEBI:57705"/>
    </ligand>
</feature>
<organism evidence="21 22">
    <name type="scientific">Nitrospira tepida</name>
    <dbReference type="NCBI Taxonomy" id="2973512"/>
    <lineage>
        <taxon>Bacteria</taxon>
        <taxon>Pseudomonadati</taxon>
        <taxon>Nitrospirota</taxon>
        <taxon>Nitrospiria</taxon>
        <taxon>Nitrospirales</taxon>
        <taxon>Nitrospiraceae</taxon>
        <taxon>Nitrospira</taxon>
    </lineage>
</organism>
<dbReference type="GO" id="GO:0005737">
    <property type="term" value="C:cytoplasm"/>
    <property type="evidence" value="ECO:0007669"/>
    <property type="project" value="UniProtKB-SubCell"/>
</dbReference>
<keyword evidence="11 18" id="KW-0573">Peptidoglycan synthesis</keyword>
<dbReference type="CDD" id="cd03353">
    <property type="entry name" value="LbH_GlmU_C"/>
    <property type="match status" value="1"/>
</dbReference>
<dbReference type="AlphaFoldDB" id="A0AA86N0T9"/>
<feature type="region of interest" description="Linker" evidence="18">
    <location>
        <begin position="276"/>
        <end position="296"/>
    </location>
</feature>
<dbReference type="EC" id="2.7.7.23" evidence="18"/>
<feature type="binding site" evidence="18">
    <location>
        <position position="469"/>
    </location>
    <ligand>
        <name>acetyl-CoA</name>
        <dbReference type="ChEBI" id="CHEBI:57288"/>
    </ligand>
</feature>
<comment type="subunit">
    <text evidence="18">Homotrimer.</text>
</comment>
<evidence type="ECO:0000256" key="9">
    <source>
        <dbReference type="ARBA" id="ARBA00022842"/>
    </source>
</evidence>
<dbReference type="InterPro" id="IPR001451">
    <property type="entry name" value="Hexapep"/>
</dbReference>
<keyword evidence="9 18" id="KW-0460">Magnesium</keyword>
<keyword evidence="14 18" id="KW-0961">Cell wall biogenesis/degradation</keyword>
<dbReference type="KEGG" id="nti:DNFV4_03037"/>
<evidence type="ECO:0000256" key="1">
    <source>
        <dbReference type="ARBA" id="ARBA00004496"/>
    </source>
</evidence>
<proteinExistence type="inferred from homology"/>
<keyword evidence="6 18" id="KW-0548">Nucleotidyltransferase</keyword>
<evidence type="ECO:0000256" key="5">
    <source>
        <dbReference type="ARBA" id="ARBA00022679"/>
    </source>
</evidence>
<evidence type="ECO:0000256" key="8">
    <source>
        <dbReference type="ARBA" id="ARBA00022737"/>
    </source>
</evidence>
<comment type="catalytic activity">
    <reaction evidence="16 18">
        <text>N-acetyl-alpha-D-glucosamine 1-phosphate + UTP + H(+) = UDP-N-acetyl-alpha-D-glucosamine + diphosphate</text>
        <dbReference type="Rhea" id="RHEA:13509"/>
        <dbReference type="ChEBI" id="CHEBI:15378"/>
        <dbReference type="ChEBI" id="CHEBI:33019"/>
        <dbReference type="ChEBI" id="CHEBI:46398"/>
        <dbReference type="ChEBI" id="CHEBI:57705"/>
        <dbReference type="ChEBI" id="CHEBI:57776"/>
        <dbReference type="EC" id="2.7.7.23"/>
    </reaction>
</comment>
<feature type="binding site" evidence="18">
    <location>
        <position position="397"/>
    </location>
    <ligand>
        <name>UDP-N-acetyl-alpha-D-glucosamine</name>
        <dbReference type="ChEBI" id="CHEBI:57705"/>
    </ligand>
</feature>
<comment type="catalytic activity">
    <reaction evidence="15 18">
        <text>alpha-D-glucosamine 1-phosphate + acetyl-CoA = N-acetyl-alpha-D-glucosamine 1-phosphate + CoA + H(+)</text>
        <dbReference type="Rhea" id="RHEA:13725"/>
        <dbReference type="ChEBI" id="CHEBI:15378"/>
        <dbReference type="ChEBI" id="CHEBI:57287"/>
        <dbReference type="ChEBI" id="CHEBI:57288"/>
        <dbReference type="ChEBI" id="CHEBI:57776"/>
        <dbReference type="ChEBI" id="CHEBI:58516"/>
        <dbReference type="EC" id="2.3.1.157"/>
    </reaction>
</comment>
<dbReference type="Proteomes" id="UP001179121">
    <property type="component" value="Chromosome"/>
</dbReference>
<feature type="binding site" evidence="18">
    <location>
        <position position="486"/>
    </location>
    <ligand>
        <name>acetyl-CoA</name>
        <dbReference type="ChEBI" id="CHEBI:57288"/>
    </ligand>
</feature>
<protein>
    <recommendedName>
        <fullName evidence="18">Bifunctional protein GlmU</fullName>
    </recommendedName>
    <domain>
        <recommendedName>
            <fullName evidence="18">UDP-N-acetylglucosamine pyrophosphorylase</fullName>
            <ecNumber evidence="18">2.7.7.23</ecNumber>
        </recommendedName>
        <alternativeName>
            <fullName evidence="18">N-acetylglucosamine-1-phosphate uridyltransferase</fullName>
        </alternativeName>
    </domain>
    <domain>
        <recommendedName>
            <fullName evidence="18">Glucosamine-1-phosphate N-acetyltransferase</fullName>
            <ecNumber evidence="18">2.3.1.157</ecNumber>
        </recommendedName>
    </domain>
</protein>
<feature type="binding site" evidence="18">
    <location>
        <position position="215"/>
    </location>
    <ligand>
        <name>UDP-N-acetyl-alpha-D-glucosamine</name>
        <dbReference type="ChEBI" id="CHEBI:57705"/>
    </ligand>
</feature>
<feature type="binding site" evidence="18">
    <location>
        <position position="451"/>
    </location>
    <ligand>
        <name>acetyl-CoA</name>
        <dbReference type="ChEBI" id="CHEBI:57288"/>
    </ligand>
</feature>
<keyword evidence="5 18" id="KW-0808">Transferase</keyword>
<dbReference type="Pfam" id="PF00132">
    <property type="entry name" value="Hexapep"/>
    <property type="match status" value="1"/>
</dbReference>
<dbReference type="SUPFAM" id="SSF51161">
    <property type="entry name" value="Trimeric LpxA-like enzymes"/>
    <property type="match status" value="1"/>
</dbReference>